<dbReference type="OrthoDB" id="9475at2157"/>
<dbReference type="GeneID" id="74945620"/>
<evidence type="ECO:0000313" key="2">
    <source>
        <dbReference type="Proteomes" id="UP000027093"/>
    </source>
</evidence>
<name>A0A060HGT2_9ARCH</name>
<organism evidence="1 2">
    <name type="scientific">Nitrososphaera viennensis EN76</name>
    <dbReference type="NCBI Taxonomy" id="926571"/>
    <lineage>
        <taxon>Archaea</taxon>
        <taxon>Nitrososphaerota</taxon>
        <taxon>Nitrososphaeria</taxon>
        <taxon>Nitrososphaerales</taxon>
        <taxon>Nitrososphaeraceae</taxon>
        <taxon>Nitrososphaera</taxon>
    </lineage>
</organism>
<reference evidence="1 2" key="1">
    <citation type="journal article" date="2014" name="Int. J. Syst. Evol. Microbiol.">
        <title>Nitrososphaera viennensis gen. nov., sp. nov., an aerobic and mesophilic, ammonia-oxidizing archaeon from soil and a member of the archaeal phylum Thaumarchaeota.</title>
        <authorList>
            <person name="Stieglmeier M."/>
            <person name="Klingl A."/>
            <person name="Alves R.J."/>
            <person name="Rittmann S.K."/>
            <person name="Melcher M."/>
            <person name="Leisch N."/>
            <person name="Schleper C."/>
        </authorList>
    </citation>
    <scope>NUCLEOTIDE SEQUENCE [LARGE SCALE GENOMIC DNA]</scope>
    <source>
        <strain evidence="1">EN76</strain>
    </source>
</reference>
<protein>
    <submittedName>
        <fullName evidence="1">Uncharacterized protein</fullName>
    </submittedName>
</protein>
<dbReference type="AlphaFoldDB" id="A0A060HGT2"/>
<sequence length="83" mass="9330">MNIADSEVSQVIIARTCGCKELGRKVTYNFADPYHALCLDKKDIILAQLQACEILLKYAGDDPDRKVVEKEIAELRMAMDLLT</sequence>
<proteinExistence type="predicted"/>
<dbReference type="STRING" id="926571.NVIE_003580"/>
<accession>A0A060HGT2</accession>
<dbReference type="HOGENOM" id="CLU_184936_0_0_2"/>
<dbReference type="KEGG" id="nvn:NVIE_003580"/>
<dbReference type="RefSeq" id="WP_075053744.1">
    <property type="nucleotide sequence ID" value="NZ_CP007536.1"/>
</dbReference>
<dbReference type="Proteomes" id="UP000027093">
    <property type="component" value="Chromosome"/>
</dbReference>
<dbReference type="EMBL" id="CP007536">
    <property type="protein sequence ID" value="AIC14550.1"/>
    <property type="molecule type" value="Genomic_DNA"/>
</dbReference>
<evidence type="ECO:0000313" key="1">
    <source>
        <dbReference type="EMBL" id="AIC14550.1"/>
    </source>
</evidence>
<keyword evidence="2" id="KW-1185">Reference proteome</keyword>
<gene>
    <name evidence="1" type="ORF">NVIE_003580</name>
</gene>